<comment type="caution">
    <text evidence="8">The sequence shown here is derived from an EMBL/GenBank/DDBJ whole genome shotgun (WGS) entry which is preliminary data.</text>
</comment>
<evidence type="ECO:0000256" key="4">
    <source>
        <dbReference type="ARBA" id="ARBA00022989"/>
    </source>
</evidence>
<feature type="transmembrane region" description="Helical" evidence="6">
    <location>
        <begin position="547"/>
        <end position="567"/>
    </location>
</feature>
<feature type="transmembrane region" description="Helical" evidence="6">
    <location>
        <begin position="98"/>
        <end position="118"/>
    </location>
</feature>
<feature type="transmembrane region" description="Helical" evidence="6">
    <location>
        <begin position="430"/>
        <end position="458"/>
    </location>
</feature>
<dbReference type="EMBL" id="CAJA01000346">
    <property type="protein sequence ID" value="CCH74247.1"/>
    <property type="molecule type" value="Genomic_DNA"/>
</dbReference>
<evidence type="ECO:0000256" key="1">
    <source>
        <dbReference type="ARBA" id="ARBA00004651"/>
    </source>
</evidence>
<evidence type="ECO:0000256" key="6">
    <source>
        <dbReference type="SAM" id="Phobius"/>
    </source>
</evidence>
<name>W6JYN7_9MICO</name>
<evidence type="ECO:0000256" key="2">
    <source>
        <dbReference type="ARBA" id="ARBA00022475"/>
    </source>
</evidence>
<dbReference type="RefSeq" id="WP_048694866.1">
    <property type="nucleotide sequence ID" value="NZ_HG764815.1"/>
</dbReference>
<keyword evidence="5 6" id="KW-0472">Membrane</keyword>
<evidence type="ECO:0000259" key="7">
    <source>
        <dbReference type="Pfam" id="PF05425"/>
    </source>
</evidence>
<feature type="transmembrane region" description="Helical" evidence="6">
    <location>
        <begin position="514"/>
        <end position="535"/>
    </location>
</feature>
<proteinExistence type="predicted"/>
<feature type="transmembrane region" description="Helical" evidence="6">
    <location>
        <begin position="60"/>
        <end position="77"/>
    </location>
</feature>
<dbReference type="InterPro" id="IPR032694">
    <property type="entry name" value="CopC/D"/>
</dbReference>
<dbReference type="Pfam" id="PF09678">
    <property type="entry name" value="Caa3_CtaG"/>
    <property type="match status" value="1"/>
</dbReference>
<dbReference type="InterPro" id="IPR019108">
    <property type="entry name" value="Caa3_assmbl_CtaG-rel"/>
</dbReference>
<dbReference type="OrthoDB" id="5241646at2"/>
<dbReference type="InterPro" id="IPR008457">
    <property type="entry name" value="Cu-R_CopD_dom"/>
</dbReference>
<comment type="subcellular location">
    <subcellularLocation>
        <location evidence="1">Cell membrane</location>
        <topology evidence="1">Multi-pass membrane protein</topology>
    </subcellularLocation>
</comment>
<feature type="transmembrane region" description="Helical" evidence="6">
    <location>
        <begin position="479"/>
        <end position="502"/>
    </location>
</feature>
<dbReference type="Proteomes" id="UP000035763">
    <property type="component" value="Unassembled WGS sequence"/>
</dbReference>
<feature type="domain" description="Copper resistance protein D" evidence="7">
    <location>
        <begin position="228"/>
        <end position="325"/>
    </location>
</feature>
<dbReference type="AlphaFoldDB" id="W6JYN7"/>
<feature type="transmembrane region" description="Helical" evidence="6">
    <location>
        <begin position="397"/>
        <end position="424"/>
    </location>
</feature>
<feature type="transmembrane region" description="Helical" evidence="6">
    <location>
        <begin position="264"/>
        <end position="284"/>
    </location>
</feature>
<feature type="transmembrane region" description="Helical" evidence="6">
    <location>
        <begin position="12"/>
        <end position="40"/>
    </location>
</feature>
<keyword evidence="3 6" id="KW-0812">Transmembrane</keyword>
<evidence type="ECO:0000313" key="9">
    <source>
        <dbReference type="Proteomes" id="UP000035763"/>
    </source>
</evidence>
<feature type="transmembrane region" description="Helical" evidence="6">
    <location>
        <begin position="368"/>
        <end position="385"/>
    </location>
</feature>
<keyword evidence="4 6" id="KW-1133">Transmembrane helix</keyword>
<gene>
    <name evidence="8" type="ORF">BN11_410010</name>
</gene>
<dbReference type="PANTHER" id="PTHR34820:SF4">
    <property type="entry name" value="INNER MEMBRANE PROTEIN YEBZ"/>
    <property type="match status" value="1"/>
</dbReference>
<keyword evidence="2" id="KW-1003">Cell membrane</keyword>
<dbReference type="GO" id="GO:0005886">
    <property type="term" value="C:plasma membrane"/>
    <property type="evidence" value="ECO:0007669"/>
    <property type="project" value="UniProtKB-SubCell"/>
</dbReference>
<feature type="transmembrane region" description="Helical" evidence="6">
    <location>
        <begin position="599"/>
        <end position="621"/>
    </location>
</feature>
<keyword evidence="9" id="KW-1185">Reference proteome</keyword>
<sequence length="670" mass="73051">MTSSPPQGLDRRLGLAVLLPALVVGIVGAALSGAVVAYVIGDPGPVMRWTALISRILRDVAATATIGFLLVGAFLAPETRRTSRRAQLTRLAAASGSLWLVTLVVSVVAEFADISGLAPTQPNFWTQFFGLTWELSTTRMTVLAAIFVAILVVICSAPRGTTGLAWAFVLGWLALMPQALAGHASVAGDHMSAVNGLAVHLVAATTWAGGLLAILVMRRSLHPHLAVVVRRFSTIAVWSYAALALSGLLIAWIGMAGLGDLRSGYGALLLIKVGALVVLGYVGWLHRRGMIARLEKDDGDSAAFLRLAVGELLLMGVALGAAVALARTPPPSSDVLSPDPTSVYELTGYPDPGPVPVRAWISVWHNDWLWIAVAAVAVFVYLRWVHRLHKRGDRWPLWQSLIWVLGWAIFVYSMCGVTGVYGRIMFSWHMIMHMTVAMLVPLLLVPAAPITLALRALPARHDKTMGPREFILQLVHSRYLRVVANPVVAAVIFFFSLATFYFTPLFYYALATHTGHVLMTVHFLASGYLFAWVLVGTDPGPRRWPPLVLLVVLFATISFHAFLGVVITDSHALLAPEFFTRLGLGWLPDPLEDQHKAGAIAWGIGEAPTLALAIMVTIQWLRQDRRETERWDRQAERDHDAELAAYNARLAKIAEHDRELAAGDKTHQRH</sequence>
<dbReference type="STRING" id="1193182.BN11_410010"/>
<organism evidence="8 9">
    <name type="scientific">Nostocoides australiense Ben110</name>
    <dbReference type="NCBI Taxonomy" id="1193182"/>
    <lineage>
        <taxon>Bacteria</taxon>
        <taxon>Bacillati</taxon>
        <taxon>Actinomycetota</taxon>
        <taxon>Actinomycetes</taxon>
        <taxon>Micrococcales</taxon>
        <taxon>Intrasporangiaceae</taxon>
        <taxon>Nostocoides</taxon>
    </lineage>
</organism>
<feature type="transmembrane region" description="Helical" evidence="6">
    <location>
        <begin position="164"/>
        <end position="185"/>
    </location>
</feature>
<feature type="transmembrane region" description="Helical" evidence="6">
    <location>
        <begin position="138"/>
        <end position="157"/>
    </location>
</feature>
<dbReference type="PANTHER" id="PTHR34820">
    <property type="entry name" value="INNER MEMBRANE PROTEIN YEBZ"/>
    <property type="match status" value="1"/>
</dbReference>
<feature type="transmembrane region" description="Helical" evidence="6">
    <location>
        <begin position="197"/>
        <end position="216"/>
    </location>
</feature>
<feature type="transmembrane region" description="Helical" evidence="6">
    <location>
        <begin position="237"/>
        <end position="258"/>
    </location>
</feature>
<dbReference type="Pfam" id="PF05425">
    <property type="entry name" value="CopD"/>
    <property type="match status" value="1"/>
</dbReference>
<evidence type="ECO:0000256" key="5">
    <source>
        <dbReference type="ARBA" id="ARBA00023136"/>
    </source>
</evidence>
<dbReference type="GO" id="GO:0006825">
    <property type="term" value="P:copper ion transport"/>
    <property type="evidence" value="ECO:0007669"/>
    <property type="project" value="InterPro"/>
</dbReference>
<protein>
    <recommendedName>
        <fullName evidence="7">Copper resistance protein D domain-containing protein</fullName>
    </recommendedName>
</protein>
<evidence type="ECO:0000313" key="8">
    <source>
        <dbReference type="EMBL" id="CCH74247.1"/>
    </source>
</evidence>
<reference evidence="8 9" key="1">
    <citation type="journal article" date="2013" name="ISME J.">
        <title>A metabolic model for members of the genus Tetrasphaera involved in enhanced biological phosphorus removal.</title>
        <authorList>
            <person name="Kristiansen R."/>
            <person name="Nguyen H.T.T."/>
            <person name="Saunders A.M."/>
            <person name="Nielsen J.L."/>
            <person name="Wimmer R."/>
            <person name="Le V.Q."/>
            <person name="McIlroy S.J."/>
            <person name="Petrovski S."/>
            <person name="Seviour R.J."/>
            <person name="Calteau A."/>
            <person name="Nielsen K.L."/>
            <person name="Nielsen P.H."/>
        </authorList>
    </citation>
    <scope>NUCLEOTIDE SEQUENCE [LARGE SCALE GENOMIC DNA]</scope>
    <source>
        <strain evidence="8 9">Ben110</strain>
    </source>
</reference>
<evidence type="ECO:0000256" key="3">
    <source>
        <dbReference type="ARBA" id="ARBA00022692"/>
    </source>
</evidence>
<feature type="transmembrane region" description="Helical" evidence="6">
    <location>
        <begin position="304"/>
        <end position="326"/>
    </location>
</feature>
<accession>W6JYN7</accession>